<dbReference type="InterPro" id="IPR036632">
    <property type="entry name" value="Scaffold_D_sf"/>
</dbReference>
<organism evidence="6 7">
    <name type="scientific">Clonostachys rhizophaga</name>
    <dbReference type="NCBI Taxonomy" id="160324"/>
    <lineage>
        <taxon>Eukaryota</taxon>
        <taxon>Fungi</taxon>
        <taxon>Dikarya</taxon>
        <taxon>Ascomycota</taxon>
        <taxon>Pezizomycotina</taxon>
        <taxon>Sordariomycetes</taxon>
        <taxon>Hypocreomycetidae</taxon>
        <taxon>Hypocreales</taxon>
        <taxon>Bionectriaceae</taxon>
        <taxon>Clonostachys</taxon>
    </lineage>
</organism>
<keyword evidence="2" id="KW-0540">Nuclease</keyword>
<dbReference type="OrthoDB" id="5274795at2759"/>
<dbReference type="Pfam" id="PF02925">
    <property type="entry name" value="gpD"/>
    <property type="match status" value="1"/>
</dbReference>
<evidence type="ECO:0000256" key="2">
    <source>
        <dbReference type="ARBA" id="ARBA00022722"/>
    </source>
</evidence>
<evidence type="ECO:0000313" key="6">
    <source>
        <dbReference type="EMBL" id="CAH0021793.1"/>
    </source>
</evidence>
<dbReference type="InterPro" id="IPR016407">
    <property type="entry name" value="C-protein"/>
</dbReference>
<proteinExistence type="predicted"/>
<feature type="domain" description="Replication gene A protein-like" evidence="5">
    <location>
        <begin position="85"/>
        <end position="363"/>
    </location>
</feature>
<dbReference type="GO" id="GO:0019073">
    <property type="term" value="P:viral DNA genome packaging"/>
    <property type="evidence" value="ECO:0007669"/>
    <property type="project" value="InterPro"/>
</dbReference>
<accession>A0A9N9VG23</accession>
<dbReference type="Pfam" id="PF05840">
    <property type="entry name" value="Phage_GPA"/>
    <property type="match status" value="1"/>
</dbReference>
<dbReference type="GO" id="GO:0006260">
    <property type="term" value="P:DNA replication"/>
    <property type="evidence" value="ECO:0007669"/>
    <property type="project" value="UniProtKB-KW"/>
</dbReference>
<evidence type="ECO:0000313" key="7">
    <source>
        <dbReference type="Proteomes" id="UP000696573"/>
    </source>
</evidence>
<keyword evidence="4" id="KW-0378">Hydrolase</keyword>
<gene>
    <name evidence="6" type="ORF">CRHIZ90672A_00019168</name>
</gene>
<dbReference type="InterPro" id="IPR004196">
    <property type="entry name" value="Scaffold_D"/>
</dbReference>
<keyword evidence="3" id="KW-0255">Endonuclease</keyword>
<protein>
    <recommendedName>
        <fullName evidence="5">Replication gene A protein-like domain-containing protein</fullName>
    </recommendedName>
</protein>
<evidence type="ECO:0000256" key="4">
    <source>
        <dbReference type="ARBA" id="ARBA00022801"/>
    </source>
</evidence>
<keyword evidence="7" id="KW-1185">Reference proteome</keyword>
<evidence type="ECO:0000256" key="3">
    <source>
        <dbReference type="ARBA" id="ARBA00022759"/>
    </source>
</evidence>
<sequence length="707" mass="80978">MPPNLGGFFMVRSYYPSECHADYFDFERIEALKPAIEACGISTLSQSPMLGFHKQMDNRIKLLEEILSFRMQGVEFDNGDMYVDGHKAASDVRDEFVSVTEKLMDELAQCYNVLPQLDINNTIDHRPEGDEKWFLENEKTVTQFCRKLAAERPLKDIRDEYNYPKKKGIKDECSRLLEASTMKSRRGFAIQRLMNAMRQAHADGWFIVFDTLTLADDRLEAFYDNPNALRDYFRDIGRMVLAAEGRKANDSHADCYQYFCVPEYGTANGRLHFHAVHFMRTLPTGSVDPNFGRRVRNRRQLNSLQNTWPYGYSMPIAVRYTQDAFSRSGWLWPVDAKGEPLKATSYMAVGFYVAKYVNKKSDMDLAAKGLGAKEWNNSLKTKLSLLPKKLFRIRMSRNFGMKMLTMTNLSTECLIQLTKLGYDATPFNQILKQNAKREMRLRLGKVTVADVLAAQPVTTNLLKFMRASIKMIGVSNLQSFIASMTQKLTLSDISDESKNYLDKAGITTALDCWRKMRKFDLSLRSSRSSYFATFRHQLTILSKTDALDEEKWLNMLGTFVKDWFRYESHFVHGRDSLVDILKERGLLSESDAVQPLIVTEQSVRFQTALASIKLIQASAVLDLTEDDFDFLTSNKVWIATDRSRARRCVEACVYGAEFTENIINGVERPVKAAELFAFTLRVRAGNTDVLTDAEENVRQKLRAEGVM</sequence>
<dbReference type="Pfam" id="PF12025">
    <property type="entry name" value="Phage_C"/>
    <property type="match status" value="1"/>
</dbReference>
<name>A0A9N9VG23_9HYPO</name>
<dbReference type="Proteomes" id="UP000696573">
    <property type="component" value="Unassembled WGS sequence"/>
</dbReference>
<evidence type="ECO:0000259" key="5">
    <source>
        <dbReference type="Pfam" id="PF05840"/>
    </source>
</evidence>
<dbReference type="GO" id="GO:0016787">
    <property type="term" value="F:hydrolase activity"/>
    <property type="evidence" value="ECO:0007669"/>
    <property type="project" value="UniProtKB-KW"/>
</dbReference>
<dbReference type="Gene3D" id="1.10.1850.10">
    <property type="entry name" value="Scaffold protein D"/>
    <property type="match status" value="2"/>
</dbReference>
<comment type="caution">
    <text evidence="6">The sequence shown here is derived from an EMBL/GenBank/DDBJ whole genome shotgun (WGS) entry which is preliminary data.</text>
</comment>
<dbReference type="SUPFAM" id="SSF48045">
    <property type="entry name" value="Scaffolding protein gpD of bacteriophage procapsid"/>
    <property type="match status" value="1"/>
</dbReference>
<dbReference type="AlphaFoldDB" id="A0A9N9VG23"/>
<dbReference type="GO" id="GO:0004519">
    <property type="term" value="F:endonuclease activity"/>
    <property type="evidence" value="ECO:0007669"/>
    <property type="project" value="UniProtKB-KW"/>
</dbReference>
<keyword evidence="1" id="KW-0235">DNA replication</keyword>
<dbReference type="EMBL" id="CABFNQ020000666">
    <property type="protein sequence ID" value="CAH0021793.1"/>
    <property type="molecule type" value="Genomic_DNA"/>
</dbReference>
<reference evidence="6" key="1">
    <citation type="submission" date="2021-10" db="EMBL/GenBank/DDBJ databases">
        <authorList>
            <person name="Piombo E."/>
        </authorList>
    </citation>
    <scope>NUCLEOTIDE SEQUENCE</scope>
</reference>
<evidence type="ECO:0000256" key="1">
    <source>
        <dbReference type="ARBA" id="ARBA00022705"/>
    </source>
</evidence>
<dbReference type="InterPro" id="IPR008766">
    <property type="entry name" value="Replication_gene_A-like"/>
</dbReference>